<name>A0AAV4WMS9_CAEEX</name>
<accession>A0AAV4WMS9</accession>
<organism evidence="1 2">
    <name type="scientific">Caerostris extrusa</name>
    <name type="common">Bark spider</name>
    <name type="synonym">Caerostris bankana</name>
    <dbReference type="NCBI Taxonomy" id="172846"/>
    <lineage>
        <taxon>Eukaryota</taxon>
        <taxon>Metazoa</taxon>
        <taxon>Ecdysozoa</taxon>
        <taxon>Arthropoda</taxon>
        <taxon>Chelicerata</taxon>
        <taxon>Arachnida</taxon>
        <taxon>Araneae</taxon>
        <taxon>Araneomorphae</taxon>
        <taxon>Entelegynae</taxon>
        <taxon>Araneoidea</taxon>
        <taxon>Araneidae</taxon>
        <taxon>Caerostris</taxon>
    </lineage>
</organism>
<evidence type="ECO:0000313" key="2">
    <source>
        <dbReference type="Proteomes" id="UP001054945"/>
    </source>
</evidence>
<dbReference type="AlphaFoldDB" id="A0AAV4WMS9"/>
<sequence length="101" mass="11329">MRNRFGTKHTTQQCSDNYATTSRTLLFLFPKARIKKANTASQEAVGQDAIRRIVLMKICASCLISCSLIRESLDTCLSENRELRLLFYAGQPSGMDVTIPI</sequence>
<comment type="caution">
    <text evidence="1">The sequence shown here is derived from an EMBL/GenBank/DDBJ whole genome shotgun (WGS) entry which is preliminary data.</text>
</comment>
<protein>
    <submittedName>
        <fullName evidence="1">Uncharacterized protein</fullName>
    </submittedName>
</protein>
<dbReference type="EMBL" id="BPLR01016402">
    <property type="protein sequence ID" value="GIY83589.1"/>
    <property type="molecule type" value="Genomic_DNA"/>
</dbReference>
<proteinExistence type="predicted"/>
<gene>
    <name evidence="1" type="ORF">CEXT_728561</name>
</gene>
<keyword evidence="2" id="KW-1185">Reference proteome</keyword>
<evidence type="ECO:0000313" key="1">
    <source>
        <dbReference type="EMBL" id="GIY83589.1"/>
    </source>
</evidence>
<dbReference type="Proteomes" id="UP001054945">
    <property type="component" value="Unassembled WGS sequence"/>
</dbReference>
<reference evidence="1 2" key="1">
    <citation type="submission" date="2021-06" db="EMBL/GenBank/DDBJ databases">
        <title>Caerostris extrusa draft genome.</title>
        <authorList>
            <person name="Kono N."/>
            <person name="Arakawa K."/>
        </authorList>
    </citation>
    <scope>NUCLEOTIDE SEQUENCE [LARGE SCALE GENOMIC DNA]</scope>
</reference>